<evidence type="ECO:0000313" key="1">
    <source>
        <dbReference type="EMBL" id="KKM96149.1"/>
    </source>
</evidence>
<dbReference type="AlphaFoldDB" id="A0A0F9LM73"/>
<organism evidence="1">
    <name type="scientific">marine sediment metagenome</name>
    <dbReference type="NCBI Taxonomy" id="412755"/>
    <lineage>
        <taxon>unclassified sequences</taxon>
        <taxon>metagenomes</taxon>
        <taxon>ecological metagenomes</taxon>
    </lineage>
</organism>
<name>A0A0F9LM73_9ZZZZ</name>
<comment type="caution">
    <text evidence="1">The sequence shown here is derived from an EMBL/GenBank/DDBJ whole genome shotgun (WGS) entry which is preliminary data.</text>
</comment>
<dbReference type="EMBL" id="LAZR01005918">
    <property type="protein sequence ID" value="KKM96149.1"/>
    <property type="molecule type" value="Genomic_DNA"/>
</dbReference>
<protein>
    <recommendedName>
        <fullName evidence="2">PhoU domain-containing protein</fullName>
    </recommendedName>
</protein>
<sequence>MEEYKKIIQFIDEQTRMTVGILCKRIEVLEKAKVLSPSLYKSLVKEILYESSRNLKNIIEVYLKVGSVTFKNKPREKE</sequence>
<proteinExistence type="predicted"/>
<gene>
    <name evidence="1" type="ORF">LCGC14_1181090</name>
</gene>
<reference evidence="1" key="1">
    <citation type="journal article" date="2015" name="Nature">
        <title>Complex archaea that bridge the gap between prokaryotes and eukaryotes.</title>
        <authorList>
            <person name="Spang A."/>
            <person name="Saw J.H."/>
            <person name="Jorgensen S.L."/>
            <person name="Zaremba-Niedzwiedzka K."/>
            <person name="Martijn J."/>
            <person name="Lind A.E."/>
            <person name="van Eijk R."/>
            <person name="Schleper C."/>
            <person name="Guy L."/>
            <person name="Ettema T.J."/>
        </authorList>
    </citation>
    <scope>NUCLEOTIDE SEQUENCE</scope>
</reference>
<accession>A0A0F9LM73</accession>
<evidence type="ECO:0008006" key="2">
    <source>
        <dbReference type="Google" id="ProtNLM"/>
    </source>
</evidence>